<dbReference type="PROSITE" id="PS51257">
    <property type="entry name" value="PROKAR_LIPOPROTEIN"/>
    <property type="match status" value="1"/>
</dbReference>
<reference evidence="1 2" key="1">
    <citation type="submission" date="2017-04" db="EMBL/GenBank/DDBJ databases">
        <title>Genome Sequence of Marinobacter salarius strain SMR5 Isolated from a culture of the Diatom Skeletonema marinoi.</title>
        <authorList>
            <person name="Topel M."/>
            <person name="Pinder M.I.M."/>
            <person name="Johansson O.N."/>
            <person name="Kourtchenko O."/>
            <person name="Godhe A."/>
            <person name="Clarke A.K."/>
        </authorList>
    </citation>
    <scope>NUCLEOTIDE SEQUENCE [LARGE SCALE GENOMIC DNA]</scope>
    <source>
        <strain evidence="1 2">SMR5</strain>
    </source>
</reference>
<organism evidence="1 2">
    <name type="scientific">Marinobacter salarius</name>
    <dbReference type="NCBI Taxonomy" id="1420917"/>
    <lineage>
        <taxon>Bacteria</taxon>
        <taxon>Pseudomonadati</taxon>
        <taxon>Pseudomonadota</taxon>
        <taxon>Gammaproteobacteria</taxon>
        <taxon>Pseudomonadales</taxon>
        <taxon>Marinobacteraceae</taxon>
        <taxon>Marinobacter</taxon>
    </lineage>
</organism>
<dbReference type="EMBL" id="CP020931">
    <property type="protein sequence ID" value="ARM84268.1"/>
    <property type="molecule type" value="Genomic_DNA"/>
</dbReference>
<evidence type="ECO:0000313" key="2">
    <source>
        <dbReference type="Proteomes" id="UP000193100"/>
    </source>
</evidence>
<evidence type="ECO:0008006" key="3">
    <source>
        <dbReference type="Google" id="ProtNLM"/>
    </source>
</evidence>
<protein>
    <recommendedName>
        <fullName evidence="3">Lipoprotein</fullName>
    </recommendedName>
</protein>
<name>A0A1W6KA17_9GAMM</name>
<evidence type="ECO:0000313" key="1">
    <source>
        <dbReference type="EMBL" id="ARM84268.1"/>
    </source>
</evidence>
<dbReference type="RefSeq" id="WP_085680656.1">
    <property type="nucleotide sequence ID" value="NZ_CP020931.1"/>
</dbReference>
<proteinExistence type="predicted"/>
<dbReference type="Proteomes" id="UP000193100">
    <property type="component" value="Chromosome"/>
</dbReference>
<dbReference type="AlphaFoldDB" id="A0A1W6KA17"/>
<gene>
    <name evidence="1" type="ORF">MARSALSMR5_02195</name>
</gene>
<dbReference type="GeneID" id="77256141"/>
<sequence length="266" mass="29638">MKILAMLVVALGIGIAGCDQSIEINTAGTDRSDTNWYIADGEIATQLNGSTEYVDFTLIQKRSSGSVVSGFVLYDVHHRGYNMLIHRRTKTEAGLIESWSFHEIQNGKSEVSCMESLNDYFTLPATLRMVAWTHAPFDNIVAPNAHPTISTWTKGEIPVVNSSLFKLEQKIDRITRMPENFRLWSSTGKVVQMGKVTQMALIDQLYMPVSIKIVTDEQEVSVMLRNGAVLSNTESANGIEAYLRYIESPTATCVSPHFSNDQLKQL</sequence>
<accession>A0A1W6KA17</accession>